<gene>
    <name evidence="1" type="ORF">LX32DRAFT_602930</name>
</gene>
<evidence type="ECO:0000313" key="1">
    <source>
        <dbReference type="EMBL" id="KAK2022380.1"/>
    </source>
</evidence>
<evidence type="ECO:0000313" key="2">
    <source>
        <dbReference type="Proteomes" id="UP001232148"/>
    </source>
</evidence>
<protein>
    <submittedName>
        <fullName evidence="1">Uncharacterized protein</fullName>
    </submittedName>
</protein>
<dbReference type="Proteomes" id="UP001232148">
    <property type="component" value="Unassembled WGS sequence"/>
</dbReference>
<sequence length="71" mass="8536">MTKPAKNYVVKTWFFLTSFYRFLEGFLETVQNRTFLEHVFEAWAKSTAIEAHFVDCVPCQWCREIFQGDYL</sequence>
<reference evidence="1" key="1">
    <citation type="submission" date="2021-06" db="EMBL/GenBank/DDBJ databases">
        <title>Comparative genomics, transcriptomics and evolutionary studies reveal genomic signatures of adaptation to plant cell wall in hemibiotrophic fungi.</title>
        <authorList>
            <consortium name="DOE Joint Genome Institute"/>
            <person name="Baroncelli R."/>
            <person name="Diaz J.F."/>
            <person name="Benocci T."/>
            <person name="Peng M."/>
            <person name="Battaglia E."/>
            <person name="Haridas S."/>
            <person name="Andreopoulos W."/>
            <person name="Labutti K."/>
            <person name="Pangilinan J."/>
            <person name="Floch G.L."/>
            <person name="Makela M.R."/>
            <person name="Henrissat B."/>
            <person name="Grigoriev I.V."/>
            <person name="Crouch J.A."/>
            <person name="De Vries R.P."/>
            <person name="Sukno S.A."/>
            <person name="Thon M.R."/>
        </authorList>
    </citation>
    <scope>NUCLEOTIDE SEQUENCE</scope>
    <source>
        <strain evidence="1">MAFF235873</strain>
    </source>
</reference>
<keyword evidence="2" id="KW-1185">Reference proteome</keyword>
<comment type="caution">
    <text evidence="1">The sequence shown here is derived from an EMBL/GenBank/DDBJ whole genome shotgun (WGS) entry which is preliminary data.</text>
</comment>
<accession>A0AAD9LXY3</accession>
<proteinExistence type="predicted"/>
<name>A0AAD9LXY3_9PEZI</name>
<organism evidence="1 2">
    <name type="scientific">Colletotrichum zoysiae</name>
    <dbReference type="NCBI Taxonomy" id="1216348"/>
    <lineage>
        <taxon>Eukaryota</taxon>
        <taxon>Fungi</taxon>
        <taxon>Dikarya</taxon>
        <taxon>Ascomycota</taxon>
        <taxon>Pezizomycotina</taxon>
        <taxon>Sordariomycetes</taxon>
        <taxon>Hypocreomycetidae</taxon>
        <taxon>Glomerellales</taxon>
        <taxon>Glomerellaceae</taxon>
        <taxon>Colletotrichum</taxon>
        <taxon>Colletotrichum graminicola species complex</taxon>
    </lineage>
</organism>
<dbReference type="EMBL" id="MU843046">
    <property type="protein sequence ID" value="KAK2022380.1"/>
    <property type="molecule type" value="Genomic_DNA"/>
</dbReference>
<dbReference type="AlphaFoldDB" id="A0AAD9LXY3"/>